<dbReference type="EMBL" id="CDMZ01002916">
    <property type="protein sequence ID" value="CEM44388.1"/>
    <property type="molecule type" value="Genomic_DNA"/>
</dbReference>
<feature type="transmembrane region" description="Helical" evidence="9">
    <location>
        <begin position="372"/>
        <end position="393"/>
    </location>
</feature>
<keyword evidence="3" id="KW-0479">Metal-binding</keyword>
<keyword evidence="7" id="KW-0325">Glycoprotein</keyword>
<feature type="region of interest" description="Disordered" evidence="8">
    <location>
        <begin position="340"/>
        <end position="361"/>
    </location>
</feature>
<keyword evidence="6" id="KW-1015">Disulfide bond</keyword>
<evidence type="ECO:0000256" key="2">
    <source>
        <dbReference type="ARBA" id="ARBA00022722"/>
    </source>
</evidence>
<keyword evidence="2" id="KW-0540">Nuclease</keyword>
<evidence type="ECO:0000256" key="9">
    <source>
        <dbReference type="SAM" id="Phobius"/>
    </source>
</evidence>
<dbReference type="GO" id="GO:0006308">
    <property type="term" value="P:DNA catabolic process"/>
    <property type="evidence" value="ECO:0007669"/>
    <property type="project" value="InterPro"/>
</dbReference>
<dbReference type="GO" id="GO:0003676">
    <property type="term" value="F:nucleic acid binding"/>
    <property type="evidence" value="ECO:0007669"/>
    <property type="project" value="InterPro"/>
</dbReference>
<dbReference type="GO" id="GO:0016788">
    <property type="term" value="F:hydrolase activity, acting on ester bonds"/>
    <property type="evidence" value="ECO:0007669"/>
    <property type="project" value="InterPro"/>
</dbReference>
<evidence type="ECO:0000256" key="1">
    <source>
        <dbReference type="ARBA" id="ARBA00009547"/>
    </source>
</evidence>
<accession>A0A0G4HJN5</accession>
<keyword evidence="9" id="KW-1133">Transmembrane helix</keyword>
<dbReference type="Gene3D" id="1.10.575.10">
    <property type="entry name" value="P1 Nuclease"/>
    <property type="match status" value="1"/>
</dbReference>
<feature type="signal peptide" evidence="10">
    <location>
        <begin position="1"/>
        <end position="26"/>
    </location>
</feature>
<feature type="region of interest" description="Disordered" evidence="8">
    <location>
        <begin position="453"/>
        <end position="487"/>
    </location>
</feature>
<dbReference type="InterPro" id="IPR008947">
    <property type="entry name" value="PLipase_C/P1_nuclease_dom_sf"/>
</dbReference>
<gene>
    <name evidence="11" type="ORF">Cvel_7145</name>
</gene>
<dbReference type="PANTHER" id="PTHR33146:SF26">
    <property type="entry name" value="ENDONUCLEASE 4"/>
    <property type="match status" value="1"/>
</dbReference>
<dbReference type="SUPFAM" id="SSF48537">
    <property type="entry name" value="Phospholipase C/P1 nuclease"/>
    <property type="match status" value="1"/>
</dbReference>
<dbReference type="GO" id="GO:0004519">
    <property type="term" value="F:endonuclease activity"/>
    <property type="evidence" value="ECO:0007669"/>
    <property type="project" value="UniProtKB-KW"/>
</dbReference>
<evidence type="ECO:0000256" key="3">
    <source>
        <dbReference type="ARBA" id="ARBA00022723"/>
    </source>
</evidence>
<feature type="region of interest" description="Disordered" evidence="8">
    <location>
        <begin position="501"/>
        <end position="524"/>
    </location>
</feature>
<keyword evidence="9" id="KW-0472">Membrane</keyword>
<feature type="chain" id="PRO_5005191485" evidence="10">
    <location>
        <begin position="27"/>
        <end position="524"/>
    </location>
</feature>
<dbReference type="VEuPathDB" id="CryptoDB:Cvel_7145"/>
<evidence type="ECO:0000256" key="7">
    <source>
        <dbReference type="ARBA" id="ARBA00023180"/>
    </source>
</evidence>
<keyword evidence="10" id="KW-0732">Signal</keyword>
<dbReference type="AlphaFoldDB" id="A0A0G4HJN5"/>
<dbReference type="PANTHER" id="PTHR33146">
    <property type="entry name" value="ENDONUCLEASE 4"/>
    <property type="match status" value="1"/>
</dbReference>
<organism evidence="11">
    <name type="scientific">Chromera velia CCMP2878</name>
    <dbReference type="NCBI Taxonomy" id="1169474"/>
    <lineage>
        <taxon>Eukaryota</taxon>
        <taxon>Sar</taxon>
        <taxon>Alveolata</taxon>
        <taxon>Colpodellida</taxon>
        <taxon>Chromeraceae</taxon>
        <taxon>Chromera</taxon>
    </lineage>
</organism>
<evidence type="ECO:0000256" key="4">
    <source>
        <dbReference type="ARBA" id="ARBA00022759"/>
    </source>
</evidence>
<dbReference type="Pfam" id="PF02265">
    <property type="entry name" value="S1-P1_nuclease"/>
    <property type="match status" value="1"/>
</dbReference>
<name>A0A0G4HJN5_9ALVE</name>
<evidence type="ECO:0000256" key="6">
    <source>
        <dbReference type="ARBA" id="ARBA00023157"/>
    </source>
</evidence>
<evidence type="ECO:0000256" key="8">
    <source>
        <dbReference type="SAM" id="MobiDB-lite"/>
    </source>
</evidence>
<sequence>MVLARHAWPSLLLLLLASFCCPGGKCWDFQGHERMAEVTMGVLPAKTRHKLKKFLNGGSLQDSASRSHELEDQHPEAGALHFQKQKDWGCALDWGDCEERHAPAVNPKEKNACLLKAARFFYLKLTASSSSALSSEKPPYWLKNWGLTDKDSLLYLFGLIADLHQPLHVGFDGDGCGQEIRLTVPPAPGSIRHAADEETSLYDLWDVSLVDRLRLREGGHQGKVTVSSADMSTFVDEQNEWKEKGLGVLDRWAAESIRLTCDEIYTAGGVRLASGSKIGPQTVERWVDLTEQQVKRAGIRAAAVLEAVFEARAAQRLRIGASALVLSGEGGDLADRVHKRQKTAHGAGKRGEHYMPRKREGGTRVPKGLASLFVNLIVFAAVLGVFALIKFLWLDKVEGMGPGGAGGAGKMKTGAAVAATAPGTEGPLGEGSGGSSEAVRMQGIGEGAAVVHSRGIGSQQSASPRRQREGGTTSEAGGTGMGGGVQAEQGKAVGAAGMGGLGQGFQGLQAPFQGRGQRERTHVE</sequence>
<dbReference type="PhylomeDB" id="A0A0G4HJN5"/>
<evidence type="ECO:0000256" key="5">
    <source>
        <dbReference type="ARBA" id="ARBA00022801"/>
    </source>
</evidence>
<proteinExistence type="inferred from homology"/>
<feature type="compositionally biased region" description="Basic and acidic residues" evidence="8">
    <location>
        <begin position="349"/>
        <end position="361"/>
    </location>
</feature>
<reference evidence="11" key="1">
    <citation type="submission" date="2014-11" db="EMBL/GenBank/DDBJ databases">
        <authorList>
            <person name="Otto D Thomas"/>
            <person name="Naeem Raeece"/>
        </authorList>
    </citation>
    <scope>NUCLEOTIDE SEQUENCE</scope>
</reference>
<evidence type="ECO:0000313" key="11">
    <source>
        <dbReference type="EMBL" id="CEM44388.1"/>
    </source>
</evidence>
<protein>
    <submittedName>
        <fullName evidence="11">Uncharacterized protein</fullName>
    </submittedName>
</protein>
<comment type="similarity">
    <text evidence="1">Belongs to the nuclease type I family.</text>
</comment>
<dbReference type="GO" id="GO:0046872">
    <property type="term" value="F:metal ion binding"/>
    <property type="evidence" value="ECO:0007669"/>
    <property type="project" value="UniProtKB-KW"/>
</dbReference>
<keyword evidence="4" id="KW-0255">Endonuclease</keyword>
<evidence type="ECO:0000256" key="10">
    <source>
        <dbReference type="SAM" id="SignalP"/>
    </source>
</evidence>
<keyword evidence="9" id="KW-0812">Transmembrane</keyword>
<keyword evidence="5" id="KW-0378">Hydrolase</keyword>
<dbReference type="InterPro" id="IPR003154">
    <property type="entry name" value="S1/P1nuclease"/>
</dbReference>